<organism evidence="2 3">
    <name type="scientific">Candidatus Thiodictyon syntrophicum</name>
    <dbReference type="NCBI Taxonomy" id="1166950"/>
    <lineage>
        <taxon>Bacteria</taxon>
        <taxon>Pseudomonadati</taxon>
        <taxon>Pseudomonadota</taxon>
        <taxon>Gammaproteobacteria</taxon>
        <taxon>Chromatiales</taxon>
        <taxon>Chromatiaceae</taxon>
        <taxon>Thiodictyon</taxon>
    </lineage>
</organism>
<evidence type="ECO:0000313" key="2">
    <source>
        <dbReference type="EMBL" id="AUB82192.1"/>
    </source>
</evidence>
<proteinExistence type="predicted"/>
<protein>
    <submittedName>
        <fullName evidence="2">Putative baseplate assembly protein</fullName>
    </submittedName>
</protein>
<dbReference type="NCBIfam" id="TIGR02243">
    <property type="entry name" value="putative baseplate assembly protein"/>
    <property type="match status" value="1"/>
</dbReference>
<keyword evidence="3" id="KW-1185">Reference proteome</keyword>
<reference evidence="2 3" key="1">
    <citation type="submission" date="2017-03" db="EMBL/GenBank/DDBJ databases">
        <title>Complete genome sequence of Candidatus 'Thiodictyon syntrophicum' sp. nov. strain Cad16T, a photolithoautotroph purple sulfur bacterium isolated from an alpine meromictic lake.</title>
        <authorList>
            <person name="Luedin S.M."/>
            <person name="Pothier J.F."/>
            <person name="Danza F."/>
            <person name="Storelli N."/>
            <person name="Wittwer M."/>
            <person name="Tonolla M."/>
        </authorList>
    </citation>
    <scope>NUCLEOTIDE SEQUENCE [LARGE SCALE GENOMIC DNA]</scope>
    <source>
        <strain evidence="2 3">Cad16T</strain>
    </source>
</reference>
<evidence type="ECO:0000256" key="1">
    <source>
        <dbReference type="SAM" id="MobiDB-lite"/>
    </source>
</evidence>
<name>A0A2K8U9C3_9GAMM</name>
<dbReference type="EMBL" id="CP020370">
    <property type="protein sequence ID" value="AUB82192.1"/>
    <property type="molecule type" value="Genomic_DNA"/>
</dbReference>
<evidence type="ECO:0000313" key="3">
    <source>
        <dbReference type="Proteomes" id="UP000232638"/>
    </source>
</evidence>
<dbReference type="InterPro" id="IPR011749">
    <property type="entry name" value="CHP02243"/>
</dbReference>
<dbReference type="Proteomes" id="UP000232638">
    <property type="component" value="Chromosome"/>
</dbReference>
<dbReference type="KEGG" id="tsy:THSYN_15375"/>
<dbReference type="OrthoDB" id="9027184at2"/>
<sequence length="732" mass="79124">MPLPSPILDDRSYAQLRDELVRRIPVYTPEWTDHNASDPGITLLELFAFLGENLLYRFNQIPEATKLEFLRRLDVPLRPALPAQGLLRLSTERPAGVLAPIGTEARAGDLAFETLTETLVWPLSAIGAGRVRTAAPDQASEPEVYDLAVRAAQALDDLPAGARLDYYRTELIPTAADGVPADLPGTVDSTLWIALVREKGFDAARLGGAVLNLAFVPATDYPSAQSVPACPGEGPVPRGPAIEWQISQTALLGGEPDYRPVQVVGDSSSGLSREGVVRLRLPKDLAPVGPPQLPDPDRAGTGSRPPTLDEETQARVFCWLRAFRVDQGDLPRCALLVANAAQARQCVRARPEYLGTGTGQAGQRYALVKRPVLAGSARIEVEEPAGWTAWTEIDGFHLSGPDDRHFRCDPETGEVRFGNGEQGRPPQIGERIRALEYRYGGGTRGNLPPGSLSKVLLDGLKVDNPLRTRGGADPEPIERALERIPGELRRRDRAVTAADFKELALATPGAGVGRAECLPRFHAPSLTPGRAGVVTVVVWPTEDPRQPEAPLPDRYLVAQVCAWLDERRLVTTELYVVPPTYHQVAVSVALAVKPGYGIEAVRRWVELLLRQYLAPLPPYGPTGEGWPLGRRVHGPELEAAALQVEGVEYLEGLALAGRDPKTGLWSATVTTVTLEPYEVPWLTDILVVADLPLPPPRTALTPAPGGTPEGPGGPETPEVPVPVPLPIERERC</sequence>
<feature type="region of interest" description="Disordered" evidence="1">
    <location>
        <begin position="696"/>
        <end position="732"/>
    </location>
</feature>
<dbReference type="AlphaFoldDB" id="A0A2K8U9C3"/>
<dbReference type="RefSeq" id="WP_100919932.1">
    <property type="nucleotide sequence ID" value="NZ_CP020370.1"/>
</dbReference>
<accession>A0A2K8U9C3</accession>
<gene>
    <name evidence="2" type="ORF">THSYN_15375</name>
</gene>
<feature type="region of interest" description="Disordered" evidence="1">
    <location>
        <begin position="283"/>
        <end position="308"/>
    </location>
</feature>